<proteinExistence type="predicted"/>
<dbReference type="Pfam" id="PF00839">
    <property type="entry name" value="Cys_rich_FGFR"/>
    <property type="match status" value="1"/>
</dbReference>
<gene>
    <name evidence="1" type="ORF">FV139_01360</name>
</gene>
<dbReference type="EMBL" id="VRZA01000001">
    <property type="protein sequence ID" value="TXS96182.1"/>
    <property type="molecule type" value="Genomic_DNA"/>
</dbReference>
<evidence type="ECO:0000313" key="2">
    <source>
        <dbReference type="Proteomes" id="UP000321039"/>
    </source>
</evidence>
<organism evidence="1 2">
    <name type="scientific">Parahaliea maris</name>
    <dbReference type="NCBI Taxonomy" id="2716870"/>
    <lineage>
        <taxon>Bacteria</taxon>
        <taxon>Pseudomonadati</taxon>
        <taxon>Pseudomonadota</taxon>
        <taxon>Gammaproteobacteria</taxon>
        <taxon>Cellvibrionales</taxon>
        <taxon>Halieaceae</taxon>
        <taxon>Parahaliea</taxon>
    </lineage>
</organism>
<sequence>MSAREEIDPSARYGSELQTHCSDIEMGGGQVMACLEAHEAELGEGCKSAIAQTTAE</sequence>
<protein>
    <submittedName>
        <fullName evidence="1">Uncharacterized protein</fullName>
    </submittedName>
</protein>
<accession>A0A5C9A818</accession>
<reference evidence="1 2" key="1">
    <citation type="submission" date="2019-08" db="EMBL/GenBank/DDBJ databases">
        <title>Parahaliea maris sp. nov., isolated from the surface seawater.</title>
        <authorList>
            <person name="Liu Y."/>
        </authorList>
    </citation>
    <scope>NUCLEOTIDE SEQUENCE [LARGE SCALE GENOMIC DNA]</scope>
    <source>
        <strain evidence="1 2">HSLHS9</strain>
    </source>
</reference>
<evidence type="ECO:0000313" key="1">
    <source>
        <dbReference type="EMBL" id="TXS96182.1"/>
    </source>
</evidence>
<dbReference type="AlphaFoldDB" id="A0A5C9A818"/>
<name>A0A5C9A818_9GAMM</name>
<dbReference type="InterPro" id="IPR001893">
    <property type="entry name" value="Cys-rich_GLG1_repeat"/>
</dbReference>
<dbReference type="GO" id="GO:0016020">
    <property type="term" value="C:membrane"/>
    <property type="evidence" value="ECO:0007669"/>
    <property type="project" value="InterPro"/>
</dbReference>
<comment type="caution">
    <text evidence="1">The sequence shown here is derived from an EMBL/GenBank/DDBJ whole genome shotgun (WGS) entry which is preliminary data.</text>
</comment>
<dbReference type="RefSeq" id="WP_148066452.1">
    <property type="nucleotide sequence ID" value="NZ_VRZA01000001.1"/>
</dbReference>
<dbReference type="Proteomes" id="UP000321039">
    <property type="component" value="Unassembled WGS sequence"/>
</dbReference>
<keyword evidence="2" id="KW-1185">Reference proteome</keyword>